<evidence type="ECO:0000313" key="3">
    <source>
        <dbReference type="Proteomes" id="UP000072421"/>
    </source>
</evidence>
<sequence>MQPSSPPLHPLMQQAINASQANDSDTALNLLEQASREEPASPLPHFLTGAELAQLGRMAEAEAAYARAVVLAPDFSIARFELGVLQFVTTRPAIALVTWQPLLELPDTDPLKLFVLGYAELMQDAFDGALRYFEQGMVANTTNPALNGNIRLLIAEIHRTLGTPAPNATTVAEKTADQEEPSDNHFLLSNYNQSRLH</sequence>
<accession>A0A127PCK9</accession>
<dbReference type="AlphaFoldDB" id="A0A127PCK9"/>
<dbReference type="PATRIC" id="fig|158899.10.peg.2900"/>
<organism evidence="2">
    <name type="scientific">Collimonas fungivorans</name>
    <dbReference type="NCBI Taxonomy" id="158899"/>
    <lineage>
        <taxon>Bacteria</taxon>
        <taxon>Pseudomonadati</taxon>
        <taxon>Pseudomonadota</taxon>
        <taxon>Betaproteobacteria</taxon>
        <taxon>Burkholderiales</taxon>
        <taxon>Oxalobacteraceae</taxon>
        <taxon>Collimonas</taxon>
    </lineage>
</organism>
<dbReference type="EMBL" id="CP013232">
    <property type="protein sequence ID" value="AMO95569.1"/>
    <property type="molecule type" value="Genomic_DNA"/>
</dbReference>
<evidence type="ECO:0000256" key="1">
    <source>
        <dbReference type="SAM" id="MobiDB-lite"/>
    </source>
</evidence>
<dbReference type="Proteomes" id="UP000072421">
    <property type="component" value="Chromosome"/>
</dbReference>
<dbReference type="RefSeq" id="WP_082814772.1">
    <property type="nucleotide sequence ID" value="NZ_CP013232.1"/>
</dbReference>
<dbReference type="OrthoDB" id="8776071at2"/>
<dbReference type="Gene3D" id="1.25.40.10">
    <property type="entry name" value="Tetratricopeptide repeat domain"/>
    <property type="match status" value="1"/>
</dbReference>
<dbReference type="InterPro" id="IPR011990">
    <property type="entry name" value="TPR-like_helical_dom_sf"/>
</dbReference>
<dbReference type="Pfam" id="PF13432">
    <property type="entry name" value="TPR_16"/>
    <property type="match status" value="1"/>
</dbReference>
<gene>
    <name evidence="2" type="ORF">CFter6_2903</name>
</gene>
<evidence type="ECO:0000313" key="2">
    <source>
        <dbReference type="EMBL" id="AMO95569.1"/>
    </source>
</evidence>
<feature type="region of interest" description="Disordered" evidence="1">
    <location>
        <begin position="174"/>
        <end position="197"/>
    </location>
</feature>
<name>A0A127PCK9_9BURK</name>
<reference evidence="2 3" key="1">
    <citation type="submission" date="2015-11" db="EMBL/GenBank/DDBJ databases">
        <title>Exploring the genomic traits of fungus-feeding bacterial genus Collimonas.</title>
        <authorList>
            <person name="Song C."/>
            <person name="Schmidt R."/>
            <person name="de Jager V."/>
            <person name="Krzyzanowska D."/>
            <person name="Jongedijk E."/>
            <person name="Cankar K."/>
            <person name="Beekwilder J."/>
            <person name="van Veen A."/>
            <person name="de Boer W."/>
            <person name="van Veen J.A."/>
            <person name="Garbeva P."/>
        </authorList>
    </citation>
    <scope>NUCLEOTIDE SEQUENCE [LARGE SCALE GENOMIC DNA]</scope>
    <source>
        <strain evidence="2 3">Ter6</strain>
    </source>
</reference>
<protein>
    <submittedName>
        <fullName evidence="2">TPR repeat family protein</fullName>
    </submittedName>
</protein>
<dbReference type="SUPFAM" id="SSF48452">
    <property type="entry name" value="TPR-like"/>
    <property type="match status" value="1"/>
</dbReference>
<feature type="compositionally biased region" description="Polar residues" evidence="1">
    <location>
        <begin position="187"/>
        <end position="197"/>
    </location>
</feature>
<dbReference type="InterPro" id="IPR019734">
    <property type="entry name" value="TPR_rpt"/>
</dbReference>
<proteinExistence type="predicted"/>
<dbReference type="SMART" id="SM00028">
    <property type="entry name" value="TPR"/>
    <property type="match status" value="2"/>
</dbReference>